<evidence type="ECO:0000256" key="3">
    <source>
        <dbReference type="ARBA" id="ARBA00020634"/>
    </source>
</evidence>
<feature type="compositionally biased region" description="Pro residues" evidence="11">
    <location>
        <begin position="272"/>
        <end position="284"/>
    </location>
</feature>
<evidence type="ECO:0000256" key="10">
    <source>
        <dbReference type="RuleBase" id="RU364143"/>
    </source>
</evidence>
<dbReference type="Pfam" id="PF04934">
    <property type="entry name" value="Med6"/>
    <property type="match status" value="1"/>
</dbReference>
<keyword evidence="13" id="KW-1185">Reference proteome</keyword>
<dbReference type="Gene3D" id="3.10.450.580">
    <property type="entry name" value="Mediator complex, subunit Med6"/>
    <property type="match status" value="1"/>
</dbReference>
<dbReference type="FunFam" id="3.10.450.580:FF:000001">
    <property type="entry name" value="Mediator of RNA polymerase II transcription subunit 6"/>
    <property type="match status" value="1"/>
</dbReference>
<dbReference type="GO" id="GO:0016592">
    <property type="term" value="C:mediator complex"/>
    <property type="evidence" value="ECO:0007669"/>
    <property type="project" value="InterPro"/>
</dbReference>
<dbReference type="Proteomes" id="UP001497382">
    <property type="component" value="Unassembled WGS sequence"/>
</dbReference>
<organism evidence="12 13">
    <name type="scientific">Larinioides sclopetarius</name>
    <dbReference type="NCBI Taxonomy" id="280406"/>
    <lineage>
        <taxon>Eukaryota</taxon>
        <taxon>Metazoa</taxon>
        <taxon>Ecdysozoa</taxon>
        <taxon>Arthropoda</taxon>
        <taxon>Chelicerata</taxon>
        <taxon>Arachnida</taxon>
        <taxon>Araneae</taxon>
        <taxon>Araneomorphae</taxon>
        <taxon>Entelegynae</taxon>
        <taxon>Araneoidea</taxon>
        <taxon>Araneidae</taxon>
        <taxon>Larinioides</taxon>
    </lineage>
</organism>
<comment type="similarity">
    <text evidence="2 10">Belongs to the Mediator complex subunit 6 family.</text>
</comment>
<feature type="compositionally biased region" description="Basic and acidic residues" evidence="11">
    <location>
        <begin position="230"/>
        <end position="244"/>
    </location>
</feature>
<dbReference type="AlphaFoldDB" id="A0AAV2AJD2"/>
<dbReference type="PANTHER" id="PTHR13104">
    <property type="entry name" value="MED-6-RELATED"/>
    <property type="match status" value="1"/>
</dbReference>
<comment type="function">
    <text evidence="8 10">Component of the Mediator complex, a coactivator involved in the regulated transcription of nearly all RNA polymerase II-dependent genes. Mediator functions as a bridge to convey information from gene-specific regulatory proteins to the basal RNA polymerase II transcription machinery. Mediator is recruited to promoters by direct interactions with regulatory proteins and serves as a scaffold for the assembly of a functional preinitiation complex with RNA polymerase II and the general transcription factors.</text>
</comment>
<evidence type="ECO:0000256" key="4">
    <source>
        <dbReference type="ARBA" id="ARBA00023015"/>
    </source>
</evidence>
<proteinExistence type="inferred from homology"/>
<name>A0AAV2AJD2_9ARAC</name>
<evidence type="ECO:0000256" key="1">
    <source>
        <dbReference type="ARBA" id="ARBA00004123"/>
    </source>
</evidence>
<feature type="region of interest" description="Disordered" evidence="11">
    <location>
        <begin position="193"/>
        <end position="308"/>
    </location>
</feature>
<gene>
    <name evidence="10" type="primary">MED6</name>
    <name evidence="12" type="ORF">LARSCL_LOCUS12535</name>
</gene>
<evidence type="ECO:0000256" key="11">
    <source>
        <dbReference type="SAM" id="MobiDB-lite"/>
    </source>
</evidence>
<evidence type="ECO:0000256" key="2">
    <source>
        <dbReference type="ARBA" id="ARBA00007526"/>
    </source>
</evidence>
<dbReference type="EMBL" id="CAXIEN010000166">
    <property type="protein sequence ID" value="CAL1283334.1"/>
    <property type="molecule type" value="Genomic_DNA"/>
</dbReference>
<comment type="subunit">
    <text evidence="10">Component of the Mediator complex.</text>
</comment>
<dbReference type="InterPro" id="IPR007018">
    <property type="entry name" value="Mediator_Med6"/>
</dbReference>
<reference evidence="12 13" key="1">
    <citation type="submission" date="2024-04" db="EMBL/GenBank/DDBJ databases">
        <authorList>
            <person name="Rising A."/>
            <person name="Reimegard J."/>
            <person name="Sonavane S."/>
            <person name="Akerstrom W."/>
            <person name="Nylinder S."/>
            <person name="Hedman E."/>
            <person name="Kallberg Y."/>
        </authorList>
    </citation>
    <scope>NUCLEOTIDE SEQUENCE [LARGE SCALE GENOMIC DNA]</scope>
</reference>
<keyword evidence="6 10" id="KW-0804">Transcription</keyword>
<comment type="caution">
    <text evidence="12">The sequence shown here is derived from an EMBL/GenBank/DDBJ whole genome shotgun (WGS) entry which is preliminary data.</text>
</comment>
<evidence type="ECO:0000256" key="7">
    <source>
        <dbReference type="ARBA" id="ARBA00023242"/>
    </source>
</evidence>
<evidence type="ECO:0000256" key="8">
    <source>
        <dbReference type="ARBA" id="ARBA00025687"/>
    </source>
</evidence>
<accession>A0AAV2AJD2</accession>
<protein>
    <recommendedName>
        <fullName evidence="3 10">Mediator of RNA polymerase II transcription subunit 6</fullName>
    </recommendedName>
    <alternativeName>
        <fullName evidence="9 10">Mediator complex subunit 6</fullName>
    </alternativeName>
</protein>
<sequence length="308" mass="34248">MNSDPRFINNVPHGIPKVENPLSISWHDSTWIPMLNGGNIMDYFSERTNPFYDRTCNNENLKMQRLGIEHLSNMVGLEYVLLHVQEPILYVVRKQHRHSPNQVTPLADYYIIAGVVYQAPDLASVIGSRMLTMVHHLQSAFDEASSYSHYHPSKGYWWEFKDNEKKEKTKTKEEPGSAFQRRRVDVLLSELAKKFPPKMPSPPQLEKQTTAEETATATTTAAVPTVTVKTEPKDDVKIKTEKADTPPATTNATTTVTTSSVPATTATTTTPSLPPPPPPPPPVPTSAASAQAARNAMKPPPEKKMRLA</sequence>
<keyword evidence="5 10" id="KW-0010">Activator</keyword>
<keyword evidence="7 10" id="KW-0539">Nucleus</keyword>
<dbReference type="GO" id="GO:0006357">
    <property type="term" value="P:regulation of transcription by RNA polymerase II"/>
    <property type="evidence" value="ECO:0007669"/>
    <property type="project" value="InterPro"/>
</dbReference>
<comment type="subcellular location">
    <subcellularLocation>
        <location evidence="1 10">Nucleus</location>
    </subcellularLocation>
</comment>
<keyword evidence="4 10" id="KW-0805">Transcription regulation</keyword>
<dbReference type="InterPro" id="IPR038566">
    <property type="entry name" value="Mediator_Med6_sf"/>
</dbReference>
<dbReference type="GO" id="GO:0005654">
    <property type="term" value="C:nucleoplasm"/>
    <property type="evidence" value="ECO:0007669"/>
    <property type="project" value="UniProtKB-ARBA"/>
</dbReference>
<evidence type="ECO:0000313" key="12">
    <source>
        <dbReference type="EMBL" id="CAL1283334.1"/>
    </source>
</evidence>
<evidence type="ECO:0000313" key="13">
    <source>
        <dbReference type="Proteomes" id="UP001497382"/>
    </source>
</evidence>
<feature type="compositionally biased region" description="Low complexity" evidence="11">
    <location>
        <begin position="245"/>
        <end position="271"/>
    </location>
</feature>
<feature type="compositionally biased region" description="Low complexity" evidence="11">
    <location>
        <begin position="211"/>
        <end position="229"/>
    </location>
</feature>
<evidence type="ECO:0000256" key="5">
    <source>
        <dbReference type="ARBA" id="ARBA00023159"/>
    </source>
</evidence>
<dbReference type="GO" id="GO:0003712">
    <property type="term" value="F:transcription coregulator activity"/>
    <property type="evidence" value="ECO:0007669"/>
    <property type="project" value="InterPro"/>
</dbReference>
<evidence type="ECO:0000256" key="6">
    <source>
        <dbReference type="ARBA" id="ARBA00023163"/>
    </source>
</evidence>
<evidence type="ECO:0000256" key="9">
    <source>
        <dbReference type="ARBA" id="ARBA00031259"/>
    </source>
</evidence>